<dbReference type="Proteomes" id="UP000694865">
    <property type="component" value="Unplaced"/>
</dbReference>
<dbReference type="RefSeq" id="XP_006814475.1">
    <property type="nucleotide sequence ID" value="XM_006814412.1"/>
</dbReference>
<dbReference type="InterPro" id="IPR029063">
    <property type="entry name" value="SAM-dependent_MTases_sf"/>
</dbReference>
<dbReference type="Pfam" id="PF13489">
    <property type="entry name" value="Methyltransf_23"/>
    <property type="match status" value="1"/>
</dbReference>
<accession>A0ABM0M384</accession>
<dbReference type="SUPFAM" id="SSF53335">
    <property type="entry name" value="S-adenosyl-L-methionine-dependent methyltransferases"/>
    <property type="match status" value="1"/>
</dbReference>
<dbReference type="GeneID" id="102804164"/>
<evidence type="ECO:0000313" key="2">
    <source>
        <dbReference type="RefSeq" id="XP_006814475.1"/>
    </source>
</evidence>
<dbReference type="Gene3D" id="3.40.50.150">
    <property type="entry name" value="Vaccinia Virus protein VP39"/>
    <property type="match status" value="1"/>
</dbReference>
<name>A0ABM0M384_SACKO</name>
<proteinExistence type="predicted"/>
<reference evidence="2" key="1">
    <citation type="submission" date="2025-08" db="UniProtKB">
        <authorList>
            <consortium name="RefSeq"/>
        </authorList>
    </citation>
    <scope>IDENTIFICATION</scope>
    <source>
        <tissue evidence="2">Testes</tissue>
    </source>
</reference>
<gene>
    <name evidence="2" type="primary">LOC102804164</name>
</gene>
<sequence length="190" mass="22070">MALKKKYPSIRFEWYITTFEQYRREIDTEAEIDKYHLILCMDVLYYLNDLSDTLRHLYRLLKPKAVLGITTICTKSVLGNFYLNYYKDKDYPVCLNSDEDIMKVVTTSGWLTELKYTPVCVDMTSVIHNPMSEEANMLLDFITHVIDYRNSAPKSLVGDTLAYLTKNAEYQSDGKETVTNSKVEIIITKA</sequence>
<organism evidence="1 2">
    <name type="scientific">Saccoglossus kowalevskii</name>
    <name type="common">Acorn worm</name>
    <dbReference type="NCBI Taxonomy" id="10224"/>
    <lineage>
        <taxon>Eukaryota</taxon>
        <taxon>Metazoa</taxon>
        <taxon>Hemichordata</taxon>
        <taxon>Enteropneusta</taxon>
        <taxon>Harrimaniidae</taxon>
        <taxon>Saccoglossus</taxon>
    </lineage>
</organism>
<protein>
    <submittedName>
        <fullName evidence="2">Histamine N-methyltransferase-like</fullName>
    </submittedName>
</protein>
<evidence type="ECO:0000313" key="1">
    <source>
        <dbReference type="Proteomes" id="UP000694865"/>
    </source>
</evidence>
<keyword evidence="1" id="KW-1185">Reference proteome</keyword>